<proteinExistence type="predicted"/>
<evidence type="ECO:0000313" key="2">
    <source>
        <dbReference type="EMBL" id="NIE44489.1"/>
    </source>
</evidence>
<dbReference type="AlphaFoldDB" id="A0A6G5A134"/>
<sequence length="114" mass="12705">MWHLRTASTTTGRTLALICCAAMASECSHSTTSARCLCQRVSMIFCHARQHLSLVVLHNGCSLQPQLFCLYEMLTVKCQKNGSIAEELLQLCSGATWLNYQSARDFLSFSVKLQ</sequence>
<organism evidence="2">
    <name type="scientific">Rhipicephalus microplus</name>
    <name type="common">Cattle tick</name>
    <name type="synonym">Boophilus microplus</name>
    <dbReference type="NCBI Taxonomy" id="6941"/>
    <lineage>
        <taxon>Eukaryota</taxon>
        <taxon>Metazoa</taxon>
        <taxon>Ecdysozoa</taxon>
        <taxon>Arthropoda</taxon>
        <taxon>Chelicerata</taxon>
        <taxon>Arachnida</taxon>
        <taxon>Acari</taxon>
        <taxon>Parasitiformes</taxon>
        <taxon>Ixodida</taxon>
        <taxon>Ixodoidea</taxon>
        <taxon>Ixodidae</taxon>
        <taxon>Rhipicephalinae</taxon>
        <taxon>Rhipicephalus</taxon>
        <taxon>Boophilus</taxon>
    </lineage>
</organism>
<reference evidence="2" key="1">
    <citation type="submission" date="2020-03" db="EMBL/GenBank/DDBJ databases">
        <title>A transcriptome and proteome of the tick Rhipicephalus microplus shaped by the genetic composition of its hosts and developmental stage.</title>
        <authorList>
            <person name="Garcia G.R."/>
            <person name="Ribeiro J.M.C."/>
            <person name="Maruyama S.R."/>
            <person name="Gardinasse L.G."/>
            <person name="Nelson K."/>
            <person name="Ferreira B.R."/>
            <person name="Andrade T.G."/>
            <person name="Santos I.K.F.M."/>
        </authorList>
    </citation>
    <scope>NUCLEOTIDE SEQUENCE</scope>
    <source>
        <strain evidence="2">NSGR</strain>
        <tissue evidence="2">Salivary glands</tissue>
    </source>
</reference>
<evidence type="ECO:0000256" key="1">
    <source>
        <dbReference type="SAM" id="SignalP"/>
    </source>
</evidence>
<feature type="signal peptide" evidence="1">
    <location>
        <begin position="1"/>
        <end position="16"/>
    </location>
</feature>
<feature type="chain" id="PRO_5026323440" evidence="1">
    <location>
        <begin position="17"/>
        <end position="114"/>
    </location>
</feature>
<keyword evidence="1" id="KW-0732">Signal</keyword>
<name>A0A6G5A134_RHIMP</name>
<accession>A0A6G5A134</accession>
<protein>
    <submittedName>
        <fullName evidence="2">Putative secreted protein</fullName>
    </submittedName>
</protein>
<dbReference type="EMBL" id="GIKN01002216">
    <property type="protein sequence ID" value="NIE44489.1"/>
    <property type="molecule type" value="Transcribed_RNA"/>
</dbReference>